<dbReference type="InterPro" id="IPR047417">
    <property type="entry name" value="WHD_MUS81"/>
</dbReference>
<keyword evidence="6 13" id="KW-0255">Endonuclease</keyword>
<dbReference type="SMART" id="SM00891">
    <property type="entry name" value="ERCC4"/>
    <property type="match status" value="1"/>
</dbReference>
<evidence type="ECO:0000256" key="12">
    <source>
        <dbReference type="ARBA" id="ARBA00023242"/>
    </source>
</evidence>
<dbReference type="GO" id="GO:0003677">
    <property type="term" value="F:DNA binding"/>
    <property type="evidence" value="ECO:0007669"/>
    <property type="project" value="UniProtKB-UniRule"/>
</dbReference>
<comment type="cofactor">
    <cofactor evidence="1 13">
        <name>Mg(2+)</name>
        <dbReference type="ChEBI" id="CHEBI:18420"/>
    </cofactor>
</comment>
<proteinExistence type="inferred from homology"/>
<dbReference type="FunFam" id="3.40.50.10130:FF:000003">
    <property type="entry name" value="Crossover junction endonuclease MUS81"/>
    <property type="match status" value="1"/>
</dbReference>
<dbReference type="GO" id="GO:0006308">
    <property type="term" value="P:DNA catabolic process"/>
    <property type="evidence" value="ECO:0007669"/>
    <property type="project" value="UniProtKB-UniRule"/>
</dbReference>
<keyword evidence="4 13" id="KW-0540">Nuclease</keyword>
<keyword evidence="11 13" id="KW-0234">DNA repair</keyword>
<comment type="function">
    <text evidence="13">Interacts with EME1 to form a DNA structure-specific endonuclease with substrate preference for branched DNA structures with a 5'-end at the branch nick. Typical substrates include 3'-flap structures, D-loops, replication forks and nicked Holliday junctions. May be required in mitosis for the processing of stalled or collapsed replication fork intermediates. May be required in meiosis for the repair of meiosis-specific double strand breaks subsequent to single-end invasion (SEI).</text>
</comment>
<dbReference type="AlphaFoldDB" id="A0AAV2RAU1"/>
<feature type="region of interest" description="Disordered" evidence="14">
    <location>
        <begin position="1"/>
        <end position="25"/>
    </location>
</feature>
<evidence type="ECO:0000256" key="4">
    <source>
        <dbReference type="ARBA" id="ARBA00022722"/>
    </source>
</evidence>
<dbReference type="GO" id="GO:0048257">
    <property type="term" value="F:3'-flap endonuclease activity"/>
    <property type="evidence" value="ECO:0007669"/>
    <property type="project" value="TreeGrafter"/>
</dbReference>
<dbReference type="CDD" id="cd20074">
    <property type="entry name" value="XPF_nuclease_Mus81"/>
    <property type="match status" value="1"/>
</dbReference>
<dbReference type="InterPro" id="IPR006166">
    <property type="entry name" value="ERCC4_domain"/>
</dbReference>
<evidence type="ECO:0000256" key="5">
    <source>
        <dbReference type="ARBA" id="ARBA00022723"/>
    </source>
</evidence>
<evidence type="ECO:0000256" key="14">
    <source>
        <dbReference type="SAM" id="MobiDB-lite"/>
    </source>
</evidence>
<dbReference type="InterPro" id="IPR033309">
    <property type="entry name" value="Mus81"/>
</dbReference>
<dbReference type="GO" id="GO:0031573">
    <property type="term" value="P:mitotic intra-S DNA damage checkpoint signaling"/>
    <property type="evidence" value="ECO:0007669"/>
    <property type="project" value="TreeGrafter"/>
</dbReference>
<dbReference type="Pfam" id="PF21136">
    <property type="entry name" value="WHD_MUS81"/>
    <property type="match status" value="1"/>
</dbReference>
<comment type="subunit">
    <text evidence="13">Interacts with EME1.</text>
</comment>
<evidence type="ECO:0000256" key="11">
    <source>
        <dbReference type="ARBA" id="ARBA00023204"/>
    </source>
</evidence>
<dbReference type="SUPFAM" id="SSF52980">
    <property type="entry name" value="Restriction endonuclease-like"/>
    <property type="match status" value="1"/>
</dbReference>
<accession>A0AAV2RAU1</accession>
<protein>
    <recommendedName>
        <fullName evidence="13">Crossover junction endonuclease MUS81</fullName>
        <ecNumber evidence="13">3.1.22.-</ecNumber>
    </recommendedName>
</protein>
<feature type="domain" description="ERCC4" evidence="15">
    <location>
        <begin position="387"/>
        <end position="500"/>
    </location>
</feature>
<dbReference type="EC" id="3.1.22.-" evidence="13"/>
<organism evidence="16 17">
    <name type="scientific">Meganyctiphanes norvegica</name>
    <name type="common">Northern krill</name>
    <name type="synonym">Thysanopoda norvegica</name>
    <dbReference type="NCBI Taxonomy" id="48144"/>
    <lineage>
        <taxon>Eukaryota</taxon>
        <taxon>Metazoa</taxon>
        <taxon>Ecdysozoa</taxon>
        <taxon>Arthropoda</taxon>
        <taxon>Crustacea</taxon>
        <taxon>Multicrustacea</taxon>
        <taxon>Malacostraca</taxon>
        <taxon>Eumalacostraca</taxon>
        <taxon>Eucarida</taxon>
        <taxon>Euphausiacea</taxon>
        <taxon>Euphausiidae</taxon>
        <taxon>Meganyctiphanes</taxon>
    </lineage>
</organism>
<dbReference type="GO" id="GO:0008821">
    <property type="term" value="F:crossover junction DNA endonuclease activity"/>
    <property type="evidence" value="ECO:0007669"/>
    <property type="project" value="UniProtKB-UniRule"/>
</dbReference>
<evidence type="ECO:0000313" key="16">
    <source>
        <dbReference type="EMBL" id="CAL4117761.1"/>
    </source>
</evidence>
<dbReference type="Gene3D" id="3.40.50.10130">
    <property type="match status" value="1"/>
</dbReference>
<keyword evidence="5 13" id="KW-0479">Metal-binding</keyword>
<reference evidence="16 17" key="1">
    <citation type="submission" date="2024-05" db="EMBL/GenBank/DDBJ databases">
        <authorList>
            <person name="Wallberg A."/>
        </authorList>
    </citation>
    <scope>NUCLEOTIDE SEQUENCE [LARGE SCALE GENOMIC DNA]</scope>
</reference>
<comment type="subcellular location">
    <subcellularLocation>
        <location evidence="2 13">Nucleus</location>
    </subcellularLocation>
</comment>
<dbReference type="GO" id="GO:0046872">
    <property type="term" value="F:metal ion binding"/>
    <property type="evidence" value="ECO:0007669"/>
    <property type="project" value="UniProtKB-UniRule"/>
</dbReference>
<comment type="similarity">
    <text evidence="3 13">Belongs to the XPF family.</text>
</comment>
<keyword evidence="7 13" id="KW-0227">DNA damage</keyword>
<keyword evidence="12 13" id="KW-0539">Nucleus</keyword>
<name>A0AAV2RAU1_MEGNR</name>
<dbReference type="Pfam" id="PF02732">
    <property type="entry name" value="ERCC4"/>
    <property type="match status" value="1"/>
</dbReference>
<dbReference type="Proteomes" id="UP001497623">
    <property type="component" value="Unassembled WGS sequence"/>
</dbReference>
<dbReference type="PANTHER" id="PTHR13451">
    <property type="entry name" value="CLASS II CROSSOVER JUNCTION ENDONUCLEASE MUS81"/>
    <property type="match status" value="1"/>
</dbReference>
<dbReference type="Gene3D" id="1.10.10.10">
    <property type="entry name" value="Winged helix-like DNA-binding domain superfamily/Winged helix DNA-binding domain"/>
    <property type="match status" value="1"/>
</dbReference>
<evidence type="ECO:0000256" key="13">
    <source>
        <dbReference type="RuleBase" id="RU369042"/>
    </source>
</evidence>
<evidence type="ECO:0000256" key="1">
    <source>
        <dbReference type="ARBA" id="ARBA00001946"/>
    </source>
</evidence>
<dbReference type="GO" id="GO:0048476">
    <property type="term" value="C:Holliday junction resolvase complex"/>
    <property type="evidence" value="ECO:0007669"/>
    <property type="project" value="UniProtKB-UniRule"/>
</dbReference>
<gene>
    <name evidence="16" type="ORF">MNOR_LOCUS21280</name>
</gene>
<dbReference type="GO" id="GO:0005634">
    <property type="term" value="C:nucleus"/>
    <property type="evidence" value="ECO:0007669"/>
    <property type="project" value="UniProtKB-SubCell"/>
</dbReference>
<evidence type="ECO:0000256" key="2">
    <source>
        <dbReference type="ARBA" id="ARBA00004123"/>
    </source>
</evidence>
<evidence type="ECO:0000259" key="15">
    <source>
        <dbReference type="SMART" id="SM00891"/>
    </source>
</evidence>
<dbReference type="PANTHER" id="PTHR13451:SF0">
    <property type="entry name" value="CROSSOVER JUNCTION ENDONUCLEASE MUS81"/>
    <property type="match status" value="1"/>
</dbReference>
<dbReference type="InterPro" id="IPR011335">
    <property type="entry name" value="Restrct_endonuc-II-like"/>
</dbReference>
<dbReference type="CDD" id="cd21036">
    <property type="entry name" value="WH_MUS81"/>
    <property type="match status" value="1"/>
</dbReference>
<evidence type="ECO:0000256" key="7">
    <source>
        <dbReference type="ARBA" id="ARBA00022763"/>
    </source>
</evidence>
<keyword evidence="17" id="KW-1185">Reference proteome</keyword>
<evidence type="ECO:0000256" key="8">
    <source>
        <dbReference type="ARBA" id="ARBA00022801"/>
    </source>
</evidence>
<evidence type="ECO:0000256" key="10">
    <source>
        <dbReference type="ARBA" id="ARBA00023172"/>
    </source>
</evidence>
<evidence type="ECO:0000256" key="3">
    <source>
        <dbReference type="ARBA" id="ARBA00010015"/>
    </source>
</evidence>
<dbReference type="InterPro" id="IPR036388">
    <property type="entry name" value="WH-like_DNA-bd_sf"/>
</dbReference>
<sequence>MNTANAQNGRAGGRKDGSKRITAPVKGAQHSVHAVYFFRETGSNAVHLKRTELIEMAQEFCDASFTQTPDGSHYTAWSSMSTLIKKKLITKEGSPARYALTISGEELCKRLVSVEDGTNMQLHLRQEDVDDPDPVSADNICGDLELQPMSSLGNTKQTKENITNERNTLGNIEIDMTGSSLISPNKKSQDDWRGIAFSYIDERGLETPQKDRAVVSVEDDGFIGFLIKCRLTQLLTSNLNYVLDNSRDAPIGFTYAFLENSQSPSISPGLHSPTKLGLSFKEKKKVSPQVDSSCMDAYPNETAKKRKSNKTTNKENATVRVSAHFRNHLVSEISSITTISPKLSQNTISSQVSAQSSSQNSGRVAQSMASTPIQPQFSLPVGTYEILLCVDNAEVAGGYSNGKKNQKDIIISELRKHRVTFDVRKLHVGDFLWVAREKQLTYGGTGVLSQPRELVLPYVIERKRMDDLASSIKDGRFREQKFRLKQSGLSRPMYLVEQYGSQNSGLPESTCEQAVVNTQVVDGFLVKWTKDQRESAAFLTIMTRSLQSIYQGHTVITLGRHHADDLDCDFEEIQLLTHTALGCAVLGRFAPFPSESDAGGVSRHVRARVLVTVSTQMVSGLCVMDRAKLLV</sequence>
<dbReference type="GO" id="GO:0000712">
    <property type="term" value="P:resolution of meiotic recombination intermediates"/>
    <property type="evidence" value="ECO:0007669"/>
    <property type="project" value="TreeGrafter"/>
</dbReference>
<dbReference type="InterPro" id="IPR047416">
    <property type="entry name" value="XPF_nuclease_Mus81"/>
</dbReference>
<keyword evidence="10 13" id="KW-0233">DNA recombination</keyword>
<evidence type="ECO:0000256" key="9">
    <source>
        <dbReference type="ARBA" id="ARBA00022842"/>
    </source>
</evidence>
<feature type="non-terminal residue" evidence="16">
    <location>
        <position position="631"/>
    </location>
</feature>
<keyword evidence="8 13" id="KW-0378">Hydrolase</keyword>
<evidence type="ECO:0000256" key="6">
    <source>
        <dbReference type="ARBA" id="ARBA00022759"/>
    </source>
</evidence>
<keyword evidence="9 13" id="KW-0460">Magnesium</keyword>
<evidence type="ECO:0000313" key="17">
    <source>
        <dbReference type="Proteomes" id="UP001497623"/>
    </source>
</evidence>
<comment type="caution">
    <text evidence="16">The sequence shown here is derived from an EMBL/GenBank/DDBJ whole genome shotgun (WGS) entry which is preliminary data.</text>
</comment>
<dbReference type="EMBL" id="CAXKWB010017039">
    <property type="protein sequence ID" value="CAL4117761.1"/>
    <property type="molecule type" value="Genomic_DNA"/>
</dbReference>
<dbReference type="GO" id="GO:0000727">
    <property type="term" value="P:double-strand break repair via break-induced replication"/>
    <property type="evidence" value="ECO:0007669"/>
    <property type="project" value="UniProtKB-UniRule"/>
</dbReference>